<evidence type="ECO:0000313" key="11">
    <source>
        <dbReference type="Proteomes" id="UP000001368"/>
    </source>
</evidence>
<evidence type="ECO:0000256" key="5">
    <source>
        <dbReference type="ARBA" id="ARBA00022692"/>
    </source>
</evidence>
<dbReference type="PANTHER" id="PTHR30588">
    <property type="entry name" value="BRANCHED-CHAIN AMINO ACID TRANSPORT SYSTEM 2 CARRIER PROTEIN"/>
    <property type="match status" value="1"/>
</dbReference>
<dbReference type="AlphaFoldDB" id="C0MDH3"/>
<dbReference type="HOGENOM" id="CLU_036807_0_1_9"/>
<dbReference type="GO" id="GO:0015190">
    <property type="term" value="F:L-leucine transmembrane transporter activity"/>
    <property type="evidence" value="ECO:0007669"/>
    <property type="project" value="TreeGrafter"/>
</dbReference>
<feature type="transmembrane region" description="Helical" evidence="9">
    <location>
        <begin position="148"/>
        <end position="170"/>
    </location>
</feature>
<reference evidence="10 11" key="1">
    <citation type="journal article" date="2009" name="PLoS Pathog.">
        <title>Genomic evidence for the evolution of Streptococcus equi: host restriction, increased virulence, and genetic exchange with human pathogens.</title>
        <authorList>
            <person name="Holden M.T.G."/>
            <person name="Heather Z."/>
            <person name="Paillot R."/>
            <person name="Steward K.F."/>
            <person name="Webb K."/>
            <person name="Ainslie F."/>
            <person name="Jourdan T."/>
            <person name="Bason N.C."/>
            <person name="Holroyd N.E."/>
            <person name="Mungall K."/>
            <person name="Quail M.A."/>
            <person name="Sanders M."/>
            <person name="Simmonds M."/>
            <person name="Willey D."/>
            <person name="Brooks K."/>
            <person name="Aanensen D.M."/>
            <person name="Spratt B.G."/>
            <person name="Jolley K.A."/>
            <person name="Maiden M.C.J."/>
            <person name="Kehoe M."/>
            <person name="Chanter N."/>
            <person name="Bentley S.D."/>
            <person name="Robinson C."/>
            <person name="Maskell D.J."/>
            <person name="Parkhill J."/>
            <person name="Waller A.S."/>
        </authorList>
    </citation>
    <scope>NUCLEOTIDE SEQUENCE [LARGE SCALE GENOMIC DNA]</scope>
    <source>
        <strain evidence="10 11">H70</strain>
    </source>
</reference>
<comment type="function">
    <text evidence="9">Component of the transport system for branched-chain amino acids.</text>
</comment>
<dbReference type="GO" id="GO:0015188">
    <property type="term" value="F:L-isoleucine transmembrane transporter activity"/>
    <property type="evidence" value="ECO:0007669"/>
    <property type="project" value="TreeGrafter"/>
</dbReference>
<keyword evidence="6 9" id="KW-0029">Amino-acid transport</keyword>
<dbReference type="GO" id="GO:0015820">
    <property type="term" value="P:L-leucine transport"/>
    <property type="evidence" value="ECO:0007669"/>
    <property type="project" value="TreeGrafter"/>
</dbReference>
<comment type="similarity">
    <text evidence="2 9">Belongs to the branched chain amino acid transporter family.</text>
</comment>
<dbReference type="EMBL" id="FM204884">
    <property type="protein sequence ID" value="CAX00106.1"/>
    <property type="molecule type" value="Genomic_DNA"/>
</dbReference>
<evidence type="ECO:0000256" key="3">
    <source>
        <dbReference type="ARBA" id="ARBA00022448"/>
    </source>
</evidence>
<keyword evidence="8 9" id="KW-0472">Membrane</keyword>
<keyword evidence="4" id="KW-1003">Cell membrane</keyword>
<feature type="transmembrane region" description="Helical" evidence="9">
    <location>
        <begin position="348"/>
        <end position="366"/>
    </location>
</feature>
<feature type="transmembrane region" description="Helical" evidence="9">
    <location>
        <begin position="410"/>
        <end position="431"/>
    </location>
</feature>
<keyword evidence="7 9" id="KW-1133">Transmembrane helix</keyword>
<dbReference type="NCBIfam" id="TIGR00796">
    <property type="entry name" value="livcs"/>
    <property type="match status" value="1"/>
</dbReference>
<feature type="transmembrane region" description="Helical" evidence="9">
    <location>
        <begin position="75"/>
        <end position="97"/>
    </location>
</feature>
<evidence type="ECO:0000256" key="2">
    <source>
        <dbReference type="ARBA" id="ARBA00008540"/>
    </source>
</evidence>
<evidence type="ECO:0000256" key="4">
    <source>
        <dbReference type="ARBA" id="ARBA00022475"/>
    </source>
</evidence>
<evidence type="ECO:0000256" key="7">
    <source>
        <dbReference type="ARBA" id="ARBA00022989"/>
    </source>
</evidence>
<gene>
    <name evidence="10" type="ordered locus">SZO_14690</name>
</gene>
<feature type="transmembrane region" description="Helical" evidence="9">
    <location>
        <begin position="322"/>
        <end position="342"/>
    </location>
</feature>
<sequence>MPMVRKGFLTGLLLFGIFFGAGNLIFPPTLGVGSGQEFWSAILGFCLSGVGLAVITLLLGTLTNGGYREEMTQKFGAWFSLAFLVVLYLTIGPLFAIPRTATVSFEVGISPLIGYSPLALFLFSACFFAAAYFLAIRPNGILDSVGKILTPVFALLILLLVVVGALVYGGHEPAQASAAYAGQAFGGGVLAGYNTLDALAAVAFCLVATETLKQFGFQSKKEYLSTIWVVGIVTSLAFSILYIGLGFLGNRFPIPADVLADPNVNQGAYVLSQASYQLFGSFGRLFLSVMVILTCFTTTVGLIVSVSEFFEKSFRFGNYRLFARLFTFVGFLIANLGLNAVITFSVPVLTLLYPIVIVMVVIILLNKLVSLSKKGMTLTIGLVALVSLMEVLASQFQLGALTALVALLPFHTVSMGWLVPGLVGLLVALLLPDKQKGQAFDLEAFNHQD</sequence>
<feature type="transmembrane region" description="Helical" evidence="9">
    <location>
        <begin position="38"/>
        <end position="63"/>
    </location>
</feature>
<dbReference type="PANTHER" id="PTHR30588:SF7">
    <property type="entry name" value="BRANCHED-CHAIN AMINO ACID CARRIER PROTEIN SAOUHSC_01411-RELATED"/>
    <property type="match status" value="1"/>
</dbReference>
<evidence type="ECO:0000256" key="6">
    <source>
        <dbReference type="ARBA" id="ARBA00022970"/>
    </source>
</evidence>
<dbReference type="GO" id="GO:0005886">
    <property type="term" value="C:plasma membrane"/>
    <property type="evidence" value="ECO:0007669"/>
    <property type="project" value="UniProtKB-SubCell"/>
</dbReference>
<accession>C0MDH3</accession>
<feature type="transmembrane region" description="Helical" evidence="9">
    <location>
        <begin position="7"/>
        <end position="26"/>
    </location>
</feature>
<dbReference type="GO" id="GO:0015818">
    <property type="term" value="P:isoleucine transport"/>
    <property type="evidence" value="ECO:0007669"/>
    <property type="project" value="TreeGrafter"/>
</dbReference>
<keyword evidence="3 9" id="KW-0813">Transport</keyword>
<evidence type="ECO:0000256" key="9">
    <source>
        <dbReference type="RuleBase" id="RU362122"/>
    </source>
</evidence>
<comment type="subcellular location">
    <subcellularLocation>
        <location evidence="1 9">Cell membrane</location>
        <topology evidence="1 9">Multi-pass membrane protein</topology>
    </subcellularLocation>
</comment>
<feature type="transmembrane region" description="Helical" evidence="9">
    <location>
        <begin position="285"/>
        <end position="310"/>
    </location>
</feature>
<protein>
    <recommendedName>
        <fullName evidence="9">Branched-chain amino acid transport system carrier protein</fullName>
    </recommendedName>
</protein>
<dbReference type="InterPro" id="IPR004685">
    <property type="entry name" value="Brnchd-chn_aa_trnsp_Livcs"/>
</dbReference>
<organism evidence="11">
    <name type="scientific">Streptococcus equi subsp. zooepidemicus (strain H70)</name>
    <dbReference type="NCBI Taxonomy" id="553483"/>
    <lineage>
        <taxon>Bacteria</taxon>
        <taxon>Bacillati</taxon>
        <taxon>Bacillota</taxon>
        <taxon>Bacilli</taxon>
        <taxon>Lactobacillales</taxon>
        <taxon>Streptococcaceae</taxon>
        <taxon>Streptococcus</taxon>
    </lineage>
</organism>
<feature type="transmembrane region" description="Helical" evidence="9">
    <location>
        <begin position="378"/>
        <end position="398"/>
    </location>
</feature>
<feature type="transmembrane region" description="Helical" evidence="9">
    <location>
        <begin position="117"/>
        <end position="136"/>
    </location>
</feature>
<evidence type="ECO:0000313" key="10">
    <source>
        <dbReference type="EMBL" id="CAX00106.1"/>
    </source>
</evidence>
<feature type="transmembrane region" description="Helical" evidence="9">
    <location>
        <begin position="224"/>
        <end position="245"/>
    </location>
</feature>
<feature type="transmembrane region" description="Helical" evidence="9">
    <location>
        <begin position="190"/>
        <end position="212"/>
    </location>
</feature>
<dbReference type="KEGG" id="seq:SZO_14690"/>
<name>C0MDH3_STRS7</name>
<dbReference type="GO" id="GO:0005304">
    <property type="term" value="F:L-valine transmembrane transporter activity"/>
    <property type="evidence" value="ECO:0007669"/>
    <property type="project" value="TreeGrafter"/>
</dbReference>
<keyword evidence="5 9" id="KW-0812">Transmembrane</keyword>
<proteinExistence type="inferred from homology"/>
<dbReference type="Pfam" id="PF05525">
    <property type="entry name" value="Branch_AA_trans"/>
    <property type="match status" value="1"/>
</dbReference>
<evidence type="ECO:0000256" key="8">
    <source>
        <dbReference type="ARBA" id="ARBA00023136"/>
    </source>
</evidence>
<evidence type="ECO:0000256" key="1">
    <source>
        <dbReference type="ARBA" id="ARBA00004651"/>
    </source>
</evidence>
<dbReference type="Proteomes" id="UP000001368">
    <property type="component" value="Chromosome"/>
</dbReference>
<dbReference type="eggNOG" id="COG1114">
    <property type="taxonomic scope" value="Bacteria"/>
</dbReference>